<dbReference type="Pfam" id="PF11309">
    <property type="entry name" value="DUF3112"/>
    <property type="match status" value="1"/>
</dbReference>
<keyword evidence="2" id="KW-0472">Membrane</keyword>
<feature type="transmembrane region" description="Helical" evidence="2">
    <location>
        <begin position="34"/>
        <end position="54"/>
    </location>
</feature>
<dbReference type="OrthoDB" id="3357002at2759"/>
<dbReference type="Proteomes" id="UP000800200">
    <property type="component" value="Unassembled WGS sequence"/>
</dbReference>
<dbReference type="PANTHER" id="PTHR35184:SF1">
    <property type="entry name" value="INTEGRAL MEMBRANE PROTEIN"/>
    <property type="match status" value="1"/>
</dbReference>
<dbReference type="PANTHER" id="PTHR35184">
    <property type="entry name" value="YALI0C10208P"/>
    <property type="match status" value="1"/>
</dbReference>
<feature type="region of interest" description="Disordered" evidence="1">
    <location>
        <begin position="292"/>
        <end position="333"/>
    </location>
</feature>
<feature type="transmembrane region" description="Helical" evidence="2">
    <location>
        <begin position="184"/>
        <end position="204"/>
    </location>
</feature>
<sequence length="333" mass="36666">MASQGGVPPMLNQGPPYIPMTWGLGGTSKVSVDVPITAIFLFLYILGAAIHMTIFQLNRRRGHKFLVSIFLFGFCMARIITSVLRIASTSVPHNVRLAIAAQIFVAAGVLIIFIINLIFAQRLVRSLHPRLGWHPAYSSAHKITYVLIMLTLAIVITATVQSFYTLRPRTRTIDRSLQLYGSTFLATISILPIPIVLIALLVPRKSPPEKFGAGRLRTKVVVLLTGTTLLCLGAAFRCGTSWKKPVARTQPLPDYFHKACFYVFNFVLEILVVYMYAIMRVDLRFHIPDGAKGQGSYEAGTPSRSTDGTNDGEAAKEKRKSEGEASNGNTEKA</sequence>
<evidence type="ECO:0000256" key="2">
    <source>
        <dbReference type="SAM" id="Phobius"/>
    </source>
</evidence>
<protein>
    <recommendedName>
        <fullName evidence="5">Family c-likeg-protein-coupled receptor protein</fullName>
    </recommendedName>
</protein>
<evidence type="ECO:0000313" key="3">
    <source>
        <dbReference type="EMBL" id="KAF2188229.1"/>
    </source>
</evidence>
<dbReference type="InterPro" id="IPR021460">
    <property type="entry name" value="DUF3112"/>
</dbReference>
<gene>
    <name evidence="3" type="ORF">K469DRAFT_684962</name>
</gene>
<dbReference type="AlphaFoldDB" id="A0A6A6ECD9"/>
<reference evidence="3" key="1">
    <citation type="journal article" date="2020" name="Stud. Mycol.">
        <title>101 Dothideomycetes genomes: a test case for predicting lifestyles and emergence of pathogens.</title>
        <authorList>
            <person name="Haridas S."/>
            <person name="Albert R."/>
            <person name="Binder M."/>
            <person name="Bloem J."/>
            <person name="Labutti K."/>
            <person name="Salamov A."/>
            <person name="Andreopoulos B."/>
            <person name="Baker S."/>
            <person name="Barry K."/>
            <person name="Bills G."/>
            <person name="Bluhm B."/>
            <person name="Cannon C."/>
            <person name="Castanera R."/>
            <person name="Culley D."/>
            <person name="Daum C."/>
            <person name="Ezra D."/>
            <person name="Gonzalez J."/>
            <person name="Henrissat B."/>
            <person name="Kuo A."/>
            <person name="Liang C."/>
            <person name="Lipzen A."/>
            <person name="Lutzoni F."/>
            <person name="Magnuson J."/>
            <person name="Mondo S."/>
            <person name="Nolan M."/>
            <person name="Ohm R."/>
            <person name="Pangilinan J."/>
            <person name="Park H.-J."/>
            <person name="Ramirez L."/>
            <person name="Alfaro M."/>
            <person name="Sun H."/>
            <person name="Tritt A."/>
            <person name="Yoshinaga Y."/>
            <person name="Zwiers L.-H."/>
            <person name="Turgeon B."/>
            <person name="Goodwin S."/>
            <person name="Spatafora J."/>
            <person name="Crous P."/>
            <person name="Grigoriev I."/>
        </authorList>
    </citation>
    <scope>NUCLEOTIDE SEQUENCE</scope>
    <source>
        <strain evidence="3">CBS 207.26</strain>
    </source>
</reference>
<feature type="transmembrane region" description="Helical" evidence="2">
    <location>
        <begin position="216"/>
        <end position="236"/>
    </location>
</feature>
<feature type="compositionally biased region" description="Basic and acidic residues" evidence="1">
    <location>
        <begin position="313"/>
        <end position="323"/>
    </location>
</feature>
<feature type="transmembrane region" description="Helical" evidence="2">
    <location>
        <begin position="66"/>
        <end position="87"/>
    </location>
</feature>
<organism evidence="3 4">
    <name type="scientific">Zopfia rhizophila CBS 207.26</name>
    <dbReference type="NCBI Taxonomy" id="1314779"/>
    <lineage>
        <taxon>Eukaryota</taxon>
        <taxon>Fungi</taxon>
        <taxon>Dikarya</taxon>
        <taxon>Ascomycota</taxon>
        <taxon>Pezizomycotina</taxon>
        <taxon>Dothideomycetes</taxon>
        <taxon>Dothideomycetes incertae sedis</taxon>
        <taxon>Zopfiaceae</taxon>
        <taxon>Zopfia</taxon>
    </lineage>
</organism>
<feature type="transmembrane region" description="Helical" evidence="2">
    <location>
        <begin position="145"/>
        <end position="164"/>
    </location>
</feature>
<accession>A0A6A6ECD9</accession>
<feature type="compositionally biased region" description="Polar residues" evidence="1">
    <location>
        <begin position="324"/>
        <end position="333"/>
    </location>
</feature>
<evidence type="ECO:0000256" key="1">
    <source>
        <dbReference type="SAM" id="MobiDB-lite"/>
    </source>
</evidence>
<dbReference type="EMBL" id="ML994624">
    <property type="protein sequence ID" value="KAF2188229.1"/>
    <property type="molecule type" value="Genomic_DNA"/>
</dbReference>
<evidence type="ECO:0000313" key="4">
    <source>
        <dbReference type="Proteomes" id="UP000800200"/>
    </source>
</evidence>
<keyword evidence="2" id="KW-0812">Transmembrane</keyword>
<keyword evidence="4" id="KW-1185">Reference proteome</keyword>
<feature type="transmembrane region" description="Helical" evidence="2">
    <location>
        <begin position="256"/>
        <end position="277"/>
    </location>
</feature>
<proteinExistence type="predicted"/>
<feature type="transmembrane region" description="Helical" evidence="2">
    <location>
        <begin position="99"/>
        <end position="124"/>
    </location>
</feature>
<name>A0A6A6ECD9_9PEZI</name>
<evidence type="ECO:0008006" key="5">
    <source>
        <dbReference type="Google" id="ProtNLM"/>
    </source>
</evidence>
<keyword evidence="2" id="KW-1133">Transmembrane helix</keyword>